<keyword evidence="4" id="KW-1185">Reference proteome</keyword>
<feature type="non-terminal residue" evidence="3">
    <location>
        <position position="100"/>
    </location>
</feature>
<dbReference type="GO" id="GO:0004523">
    <property type="term" value="F:RNA-DNA hybrid ribonuclease activity"/>
    <property type="evidence" value="ECO:0007669"/>
    <property type="project" value="InterPro"/>
</dbReference>
<feature type="domain" description="RNase H type-1" evidence="2">
    <location>
        <begin position="1"/>
        <end position="29"/>
    </location>
</feature>
<dbReference type="eggNOG" id="ENOG502SC56">
    <property type="taxonomic scope" value="Eukaryota"/>
</dbReference>
<dbReference type="GO" id="GO:0003676">
    <property type="term" value="F:nucleic acid binding"/>
    <property type="evidence" value="ECO:0007669"/>
    <property type="project" value="InterPro"/>
</dbReference>
<dbReference type="InterPro" id="IPR002156">
    <property type="entry name" value="RNaseH_domain"/>
</dbReference>
<gene>
    <name evidence="3" type="ORF">GLOTRDRAFT_26170</name>
</gene>
<evidence type="ECO:0000256" key="1">
    <source>
        <dbReference type="SAM" id="MobiDB-lite"/>
    </source>
</evidence>
<dbReference type="RefSeq" id="XP_007865495.1">
    <property type="nucleotide sequence ID" value="XM_007867304.1"/>
</dbReference>
<organism evidence="3 4">
    <name type="scientific">Gloeophyllum trabeum (strain ATCC 11539 / FP-39264 / Madison 617)</name>
    <name type="common">Brown rot fungus</name>
    <dbReference type="NCBI Taxonomy" id="670483"/>
    <lineage>
        <taxon>Eukaryota</taxon>
        <taxon>Fungi</taxon>
        <taxon>Dikarya</taxon>
        <taxon>Basidiomycota</taxon>
        <taxon>Agaricomycotina</taxon>
        <taxon>Agaricomycetes</taxon>
        <taxon>Gloeophyllales</taxon>
        <taxon>Gloeophyllaceae</taxon>
        <taxon>Gloeophyllum</taxon>
    </lineage>
</organism>
<feature type="region of interest" description="Disordered" evidence="1">
    <location>
        <begin position="1"/>
        <end position="41"/>
    </location>
</feature>
<dbReference type="InterPro" id="IPR012337">
    <property type="entry name" value="RNaseH-like_sf"/>
</dbReference>
<dbReference type="Gene3D" id="3.30.420.10">
    <property type="entry name" value="Ribonuclease H-like superfamily/Ribonuclease H"/>
    <property type="match status" value="1"/>
</dbReference>
<dbReference type="Proteomes" id="UP000030669">
    <property type="component" value="Unassembled WGS sequence"/>
</dbReference>
<proteinExistence type="predicted"/>
<dbReference type="HOGENOM" id="CLU_164205_1_1_1"/>
<sequence>LRLTIRWTPGHSDVEGNEYADRQAKDAATGNSSPTNRLPQVLRRKPLPFSKSALKQEHQAKLKSLWEAEWSKSPRYAKFASLDKKLLSGSFRKLAKTLTR</sequence>
<dbReference type="EMBL" id="KB469301">
    <property type="protein sequence ID" value="EPQ55661.1"/>
    <property type="molecule type" value="Genomic_DNA"/>
</dbReference>
<feature type="non-terminal residue" evidence="3">
    <location>
        <position position="1"/>
    </location>
</feature>
<reference evidence="3 4" key="1">
    <citation type="journal article" date="2012" name="Science">
        <title>The Paleozoic origin of enzymatic lignin decomposition reconstructed from 31 fungal genomes.</title>
        <authorList>
            <person name="Floudas D."/>
            <person name="Binder M."/>
            <person name="Riley R."/>
            <person name="Barry K."/>
            <person name="Blanchette R.A."/>
            <person name="Henrissat B."/>
            <person name="Martinez A.T."/>
            <person name="Otillar R."/>
            <person name="Spatafora J.W."/>
            <person name="Yadav J.S."/>
            <person name="Aerts A."/>
            <person name="Benoit I."/>
            <person name="Boyd A."/>
            <person name="Carlson A."/>
            <person name="Copeland A."/>
            <person name="Coutinho P.M."/>
            <person name="de Vries R.P."/>
            <person name="Ferreira P."/>
            <person name="Findley K."/>
            <person name="Foster B."/>
            <person name="Gaskell J."/>
            <person name="Glotzer D."/>
            <person name="Gorecki P."/>
            <person name="Heitman J."/>
            <person name="Hesse C."/>
            <person name="Hori C."/>
            <person name="Igarashi K."/>
            <person name="Jurgens J.A."/>
            <person name="Kallen N."/>
            <person name="Kersten P."/>
            <person name="Kohler A."/>
            <person name="Kuees U."/>
            <person name="Kumar T.K.A."/>
            <person name="Kuo A."/>
            <person name="LaButti K."/>
            <person name="Larrondo L.F."/>
            <person name="Lindquist E."/>
            <person name="Ling A."/>
            <person name="Lombard V."/>
            <person name="Lucas S."/>
            <person name="Lundell T."/>
            <person name="Martin R."/>
            <person name="McLaughlin D.J."/>
            <person name="Morgenstern I."/>
            <person name="Morin E."/>
            <person name="Murat C."/>
            <person name="Nagy L.G."/>
            <person name="Nolan M."/>
            <person name="Ohm R.A."/>
            <person name="Patyshakuliyeva A."/>
            <person name="Rokas A."/>
            <person name="Ruiz-Duenas F.J."/>
            <person name="Sabat G."/>
            <person name="Salamov A."/>
            <person name="Samejima M."/>
            <person name="Schmutz J."/>
            <person name="Slot J.C."/>
            <person name="St John F."/>
            <person name="Stenlid J."/>
            <person name="Sun H."/>
            <person name="Sun S."/>
            <person name="Syed K."/>
            <person name="Tsang A."/>
            <person name="Wiebenga A."/>
            <person name="Young D."/>
            <person name="Pisabarro A."/>
            <person name="Eastwood D.C."/>
            <person name="Martin F."/>
            <person name="Cullen D."/>
            <person name="Grigoriev I.V."/>
            <person name="Hibbett D.S."/>
        </authorList>
    </citation>
    <scope>NUCLEOTIDE SEQUENCE [LARGE SCALE GENOMIC DNA]</scope>
    <source>
        <strain evidence="3 4">ATCC 11539</strain>
    </source>
</reference>
<dbReference type="STRING" id="670483.S7Q6H0"/>
<evidence type="ECO:0000313" key="3">
    <source>
        <dbReference type="EMBL" id="EPQ55661.1"/>
    </source>
</evidence>
<dbReference type="PROSITE" id="PS50879">
    <property type="entry name" value="RNASE_H_1"/>
    <property type="match status" value="1"/>
</dbReference>
<evidence type="ECO:0000313" key="4">
    <source>
        <dbReference type="Proteomes" id="UP000030669"/>
    </source>
</evidence>
<protein>
    <recommendedName>
        <fullName evidence="2">RNase H type-1 domain-containing protein</fullName>
    </recommendedName>
</protein>
<evidence type="ECO:0000259" key="2">
    <source>
        <dbReference type="PROSITE" id="PS50879"/>
    </source>
</evidence>
<dbReference type="AlphaFoldDB" id="S7Q6H0"/>
<dbReference type="SUPFAM" id="SSF53098">
    <property type="entry name" value="Ribonuclease H-like"/>
    <property type="match status" value="1"/>
</dbReference>
<dbReference type="KEGG" id="gtr:GLOTRDRAFT_26170"/>
<dbReference type="InterPro" id="IPR036397">
    <property type="entry name" value="RNaseH_sf"/>
</dbReference>
<dbReference type="OMA" id="TELWQAS"/>
<name>S7Q6H0_GLOTA</name>
<dbReference type="GeneID" id="19305183"/>
<accession>S7Q6H0</accession>
<dbReference type="OrthoDB" id="3265515at2759"/>
<feature type="compositionally biased region" description="Polar residues" evidence="1">
    <location>
        <begin position="29"/>
        <end position="38"/>
    </location>
</feature>